<proteinExistence type="predicted"/>
<evidence type="ECO:0000259" key="1">
    <source>
        <dbReference type="PROSITE" id="PS51186"/>
    </source>
</evidence>
<comment type="caution">
    <text evidence="2">The sequence shown here is derived from an EMBL/GenBank/DDBJ whole genome shotgun (WGS) entry which is preliminary data.</text>
</comment>
<gene>
    <name evidence="2" type="ORF">C8P68_104187</name>
</gene>
<dbReference type="InterPro" id="IPR000182">
    <property type="entry name" value="GNAT_dom"/>
</dbReference>
<dbReference type="OrthoDB" id="667047at2"/>
<dbReference type="EMBL" id="QAOQ01000004">
    <property type="protein sequence ID" value="PTQ96701.1"/>
    <property type="molecule type" value="Genomic_DNA"/>
</dbReference>
<dbReference type="GO" id="GO:0016747">
    <property type="term" value="F:acyltransferase activity, transferring groups other than amino-acyl groups"/>
    <property type="evidence" value="ECO:0007669"/>
    <property type="project" value="InterPro"/>
</dbReference>
<name>A0A2T5J9E6_9SPHI</name>
<dbReference type="Pfam" id="PF00583">
    <property type="entry name" value="Acetyltransf_1"/>
    <property type="match status" value="1"/>
</dbReference>
<dbReference type="RefSeq" id="WP_107828657.1">
    <property type="nucleotide sequence ID" value="NZ_CP160205.1"/>
</dbReference>
<keyword evidence="2" id="KW-0808">Transferase</keyword>
<evidence type="ECO:0000313" key="2">
    <source>
        <dbReference type="EMBL" id="PTQ96701.1"/>
    </source>
</evidence>
<dbReference type="Gene3D" id="3.40.630.30">
    <property type="match status" value="1"/>
</dbReference>
<protein>
    <submittedName>
        <fullName evidence="2">Acetyltransferase (GNAT) family protein</fullName>
    </submittedName>
</protein>
<dbReference type="CDD" id="cd04301">
    <property type="entry name" value="NAT_SF"/>
    <property type="match status" value="1"/>
</dbReference>
<dbReference type="AlphaFoldDB" id="A0A2T5J9E6"/>
<evidence type="ECO:0000313" key="3">
    <source>
        <dbReference type="Proteomes" id="UP000244168"/>
    </source>
</evidence>
<dbReference type="InterPro" id="IPR016181">
    <property type="entry name" value="Acyl_CoA_acyltransferase"/>
</dbReference>
<feature type="domain" description="N-acetyltransferase" evidence="1">
    <location>
        <begin position="5"/>
        <end position="162"/>
    </location>
</feature>
<dbReference type="SUPFAM" id="SSF55729">
    <property type="entry name" value="Acyl-CoA N-acyltransferases (Nat)"/>
    <property type="match status" value="1"/>
</dbReference>
<keyword evidence="3" id="KW-1185">Reference proteome</keyword>
<accession>A0A2T5J9E6</accession>
<dbReference type="Proteomes" id="UP000244168">
    <property type="component" value="Unassembled WGS sequence"/>
</dbReference>
<dbReference type="PROSITE" id="PS51186">
    <property type="entry name" value="GNAT"/>
    <property type="match status" value="1"/>
</dbReference>
<sequence length="165" mass="18655">MTAAHTIRILNAADIELYKTMRLEALQLEPGVFGSSYARESAFTDEEWLARLSSDKSVSMGLFCGEGMIGITGVVIDWDDDTRGIMVQSYIQKEYRGRGLSNLLYNIRLEWARNKGLRSLRIGHKESNLASKAANQRHGFKYVHSESSTWPDGSVEDVLYYDLIL</sequence>
<organism evidence="2 3">
    <name type="scientific">Mucilaginibacter yixingensis</name>
    <dbReference type="NCBI Taxonomy" id="1295612"/>
    <lineage>
        <taxon>Bacteria</taxon>
        <taxon>Pseudomonadati</taxon>
        <taxon>Bacteroidota</taxon>
        <taxon>Sphingobacteriia</taxon>
        <taxon>Sphingobacteriales</taxon>
        <taxon>Sphingobacteriaceae</taxon>
        <taxon>Mucilaginibacter</taxon>
    </lineage>
</organism>
<reference evidence="2 3" key="1">
    <citation type="submission" date="2018-04" db="EMBL/GenBank/DDBJ databases">
        <title>Genomic Encyclopedia of Archaeal and Bacterial Type Strains, Phase II (KMG-II): from individual species to whole genera.</title>
        <authorList>
            <person name="Goeker M."/>
        </authorList>
    </citation>
    <scope>NUCLEOTIDE SEQUENCE [LARGE SCALE GENOMIC DNA]</scope>
    <source>
        <strain evidence="2 3">DSM 26809</strain>
    </source>
</reference>